<keyword evidence="1" id="KW-0472">Membrane</keyword>
<reference evidence="2" key="1">
    <citation type="submission" date="2014-11" db="EMBL/GenBank/DDBJ databases">
        <authorList>
            <person name="Amaro Gonzalez C."/>
        </authorList>
    </citation>
    <scope>NUCLEOTIDE SEQUENCE</scope>
</reference>
<dbReference type="AlphaFoldDB" id="A0A0E9USN8"/>
<name>A0A0E9USN8_ANGAN</name>
<sequence>MFKCFKCFCLTVFSFFFLFSLQRMFFWSFFEMQF</sequence>
<protein>
    <submittedName>
        <fullName evidence="2">Uncharacterized protein</fullName>
    </submittedName>
</protein>
<keyword evidence="1" id="KW-1133">Transmembrane helix</keyword>
<dbReference type="EMBL" id="GBXM01040594">
    <property type="protein sequence ID" value="JAH67983.1"/>
    <property type="molecule type" value="Transcribed_RNA"/>
</dbReference>
<evidence type="ECO:0000256" key="1">
    <source>
        <dbReference type="SAM" id="Phobius"/>
    </source>
</evidence>
<organism evidence="2">
    <name type="scientific">Anguilla anguilla</name>
    <name type="common">European freshwater eel</name>
    <name type="synonym">Muraena anguilla</name>
    <dbReference type="NCBI Taxonomy" id="7936"/>
    <lineage>
        <taxon>Eukaryota</taxon>
        <taxon>Metazoa</taxon>
        <taxon>Chordata</taxon>
        <taxon>Craniata</taxon>
        <taxon>Vertebrata</taxon>
        <taxon>Euteleostomi</taxon>
        <taxon>Actinopterygii</taxon>
        <taxon>Neopterygii</taxon>
        <taxon>Teleostei</taxon>
        <taxon>Anguilliformes</taxon>
        <taxon>Anguillidae</taxon>
        <taxon>Anguilla</taxon>
    </lineage>
</organism>
<reference evidence="2" key="2">
    <citation type="journal article" date="2015" name="Fish Shellfish Immunol.">
        <title>Early steps in the European eel (Anguilla anguilla)-Vibrio vulnificus interaction in the gills: Role of the RtxA13 toxin.</title>
        <authorList>
            <person name="Callol A."/>
            <person name="Pajuelo D."/>
            <person name="Ebbesson L."/>
            <person name="Teles M."/>
            <person name="MacKenzie S."/>
            <person name="Amaro C."/>
        </authorList>
    </citation>
    <scope>NUCLEOTIDE SEQUENCE</scope>
</reference>
<evidence type="ECO:0000313" key="2">
    <source>
        <dbReference type="EMBL" id="JAH67983.1"/>
    </source>
</evidence>
<keyword evidence="1" id="KW-0812">Transmembrane</keyword>
<accession>A0A0E9USN8</accession>
<feature type="transmembrane region" description="Helical" evidence="1">
    <location>
        <begin position="7"/>
        <end position="30"/>
    </location>
</feature>
<proteinExistence type="predicted"/>